<evidence type="ECO:0000256" key="1">
    <source>
        <dbReference type="ARBA" id="ARBA00006068"/>
    </source>
</evidence>
<dbReference type="Pfam" id="PF03816">
    <property type="entry name" value="LytR_cpsA_psr"/>
    <property type="match status" value="1"/>
</dbReference>
<name>A0A1X7GR46_9BACL</name>
<dbReference type="Proteomes" id="UP000192940">
    <property type="component" value="Chromosome I"/>
</dbReference>
<proteinExistence type="inferred from homology"/>
<dbReference type="InterPro" id="IPR050922">
    <property type="entry name" value="LytR/CpsA/Psr_CW_biosynth"/>
</dbReference>
<dbReference type="PANTHER" id="PTHR33392:SF6">
    <property type="entry name" value="POLYISOPRENYL-TEICHOIC ACID--PEPTIDOGLYCAN TEICHOIC ACID TRANSFERASE TAGU"/>
    <property type="match status" value="1"/>
</dbReference>
<gene>
    <name evidence="3" type="ORF">SAMN05661091_0900</name>
</gene>
<dbReference type="Gene3D" id="3.40.630.190">
    <property type="entry name" value="LCP protein"/>
    <property type="match status" value="1"/>
</dbReference>
<protein>
    <submittedName>
        <fullName evidence="3">Transcriptional attenuator, LytR family</fullName>
    </submittedName>
</protein>
<dbReference type="AlphaFoldDB" id="A0A1X7GR46"/>
<evidence type="ECO:0000313" key="3">
    <source>
        <dbReference type="EMBL" id="SMF72720.1"/>
    </source>
</evidence>
<reference evidence="3 4" key="1">
    <citation type="submission" date="2017-04" db="EMBL/GenBank/DDBJ databases">
        <authorList>
            <person name="Afonso C.L."/>
            <person name="Miller P.J."/>
            <person name="Scott M.A."/>
            <person name="Spackman E."/>
            <person name="Goraichik I."/>
            <person name="Dimitrov K.M."/>
            <person name="Suarez D.L."/>
            <person name="Swayne D.E."/>
        </authorList>
    </citation>
    <scope>NUCLEOTIDE SEQUENCE [LARGE SCALE GENOMIC DNA]</scope>
    <source>
        <strain evidence="3 4">N3/975</strain>
    </source>
</reference>
<sequence>MSKKLKYTAWLLAFLLILVAGYGVYMYQLVKTTADHIYEERDPLPSLPANATADVKAQVKPREPVNPDRLDPFTVLVLGVDQRPNDRGRSDAMILLAVSPAKKSILMFNIPRDTRTTIVGHGTTDKINHAYAFGGVDMSIRTVEDFLNFPINYYIKVDMEGFSRIIDSLGGVDVMNTLQFDYAGYHFAKGEITLNGEEALAFSRMRYEDPRGDLGRNVRQKEILRELIDKALKISTVFKLEDILDEIGASVKTDISFEEMKTFMKDYRTKLEKIEQVEVKGYGEKINGIWYYMVEEEERNRMNALLKAHIQ</sequence>
<evidence type="ECO:0000313" key="4">
    <source>
        <dbReference type="Proteomes" id="UP000192940"/>
    </source>
</evidence>
<keyword evidence="4" id="KW-1185">Reference proteome</keyword>
<dbReference type="PANTHER" id="PTHR33392">
    <property type="entry name" value="POLYISOPRENYL-TEICHOIC ACID--PEPTIDOGLYCAN TEICHOIC ACID TRANSFERASE TAGU"/>
    <property type="match status" value="1"/>
</dbReference>
<feature type="domain" description="Cell envelope-related transcriptional attenuator" evidence="2">
    <location>
        <begin position="89"/>
        <end position="231"/>
    </location>
</feature>
<dbReference type="RefSeq" id="WP_208917945.1">
    <property type="nucleotide sequence ID" value="NZ_LT840184.1"/>
</dbReference>
<evidence type="ECO:0000259" key="2">
    <source>
        <dbReference type="Pfam" id="PF03816"/>
    </source>
</evidence>
<dbReference type="EMBL" id="LT840184">
    <property type="protein sequence ID" value="SMF72720.1"/>
    <property type="molecule type" value="Genomic_DNA"/>
</dbReference>
<dbReference type="NCBIfam" id="TIGR00350">
    <property type="entry name" value="lytR_cpsA_psr"/>
    <property type="match status" value="1"/>
</dbReference>
<organism evidence="3 4">
    <name type="scientific">Paenibacillus uliginis N3/975</name>
    <dbReference type="NCBI Taxonomy" id="1313296"/>
    <lineage>
        <taxon>Bacteria</taxon>
        <taxon>Bacillati</taxon>
        <taxon>Bacillota</taxon>
        <taxon>Bacilli</taxon>
        <taxon>Bacillales</taxon>
        <taxon>Paenibacillaceae</taxon>
        <taxon>Paenibacillus</taxon>
    </lineage>
</organism>
<dbReference type="InterPro" id="IPR004474">
    <property type="entry name" value="LytR_CpsA_psr"/>
</dbReference>
<comment type="similarity">
    <text evidence="1">Belongs to the LytR/CpsA/Psr (LCP) family.</text>
</comment>
<dbReference type="STRING" id="1313296.SAMN05661091_0900"/>
<accession>A0A1X7GR46</accession>